<dbReference type="Proteomes" id="UP000579605">
    <property type="component" value="Unassembled WGS sequence"/>
</dbReference>
<dbReference type="Gene3D" id="2.30.110.10">
    <property type="entry name" value="Electron Transport, Fmn-binding Protein, Chain A"/>
    <property type="match status" value="1"/>
</dbReference>
<accession>A0A852ZLZ3</accession>
<protein>
    <submittedName>
        <fullName evidence="2">Nitroimidazol reductase NimA-like FMN-containing flavoprotein (Pyridoxamine 5'-phosphate oxidase superfamily)</fullName>
    </submittedName>
</protein>
<feature type="region of interest" description="Disordered" evidence="1">
    <location>
        <begin position="129"/>
        <end position="177"/>
    </location>
</feature>
<dbReference type="AlphaFoldDB" id="A0A852ZLZ3"/>
<gene>
    <name evidence="2" type="ORF">F4554_005911</name>
</gene>
<dbReference type="RefSeq" id="WP_179790821.1">
    <property type="nucleotide sequence ID" value="NZ_BAAARR010000045.1"/>
</dbReference>
<reference evidence="2 3" key="1">
    <citation type="submission" date="2020-07" db="EMBL/GenBank/DDBJ databases">
        <title>Sequencing the genomes of 1000 actinobacteria strains.</title>
        <authorList>
            <person name="Klenk H.-P."/>
        </authorList>
    </citation>
    <scope>NUCLEOTIDE SEQUENCE [LARGE SCALE GENOMIC DNA]</scope>
    <source>
        <strain evidence="2 3">DSM 18448</strain>
    </source>
</reference>
<proteinExistence type="predicted"/>
<evidence type="ECO:0000313" key="3">
    <source>
        <dbReference type="Proteomes" id="UP000579605"/>
    </source>
</evidence>
<feature type="compositionally biased region" description="Basic and acidic residues" evidence="1">
    <location>
        <begin position="154"/>
        <end position="168"/>
    </location>
</feature>
<comment type="caution">
    <text evidence="2">The sequence shown here is derived from an EMBL/GenBank/DDBJ whole genome shotgun (WGS) entry which is preliminary data.</text>
</comment>
<dbReference type="InterPro" id="IPR024747">
    <property type="entry name" value="Pyridox_Oxase-rel"/>
</dbReference>
<organism evidence="2 3">
    <name type="scientific">Actinopolymorpha rutila</name>
    <dbReference type="NCBI Taxonomy" id="446787"/>
    <lineage>
        <taxon>Bacteria</taxon>
        <taxon>Bacillati</taxon>
        <taxon>Actinomycetota</taxon>
        <taxon>Actinomycetes</taxon>
        <taxon>Propionibacteriales</taxon>
        <taxon>Actinopolymorphaceae</taxon>
        <taxon>Actinopolymorpha</taxon>
    </lineage>
</organism>
<dbReference type="EMBL" id="JACBZH010000001">
    <property type="protein sequence ID" value="NYH93273.1"/>
    <property type="molecule type" value="Genomic_DNA"/>
</dbReference>
<dbReference type="InterPro" id="IPR012349">
    <property type="entry name" value="Split_barrel_FMN-bd"/>
</dbReference>
<sequence>MYDAYGLEVLDQSECLELLRQNKVGRFVFVDRLLLAVHPVAYVFDQGSIVFQTNGGAKLDAATKHDLAAFEVDYIDPDLGWGWTVTLSGHAEPVTDSYEVARLHERLPEPWTNSGRVDVIRMHGEIIQGRRKKPDQVDPSHLMPDNSGQAVHGDSPDRRHQAEGEHAKTQGSAPIQS</sequence>
<keyword evidence="3" id="KW-1185">Reference proteome</keyword>
<dbReference type="SUPFAM" id="SSF50475">
    <property type="entry name" value="FMN-binding split barrel"/>
    <property type="match status" value="1"/>
</dbReference>
<evidence type="ECO:0000256" key="1">
    <source>
        <dbReference type="SAM" id="MobiDB-lite"/>
    </source>
</evidence>
<dbReference type="Pfam" id="PF12900">
    <property type="entry name" value="Pyridox_ox_2"/>
    <property type="match status" value="1"/>
</dbReference>
<evidence type="ECO:0000313" key="2">
    <source>
        <dbReference type="EMBL" id="NYH93273.1"/>
    </source>
</evidence>
<name>A0A852ZLZ3_9ACTN</name>